<proteinExistence type="predicted"/>
<dbReference type="Proteomes" id="UP000244906">
    <property type="component" value="Unassembled WGS sequence"/>
</dbReference>
<name>A0A2V1H742_9GAMM</name>
<dbReference type="InterPro" id="IPR010388">
    <property type="entry name" value="Anaerobic_Co-chelatase"/>
</dbReference>
<dbReference type="RefSeq" id="WP_116685847.1">
    <property type="nucleotide sequence ID" value="NZ_CAWNYD010000001.1"/>
</dbReference>
<keyword evidence="2" id="KW-1185">Reference proteome</keyword>
<dbReference type="EMBL" id="QDDL01000001">
    <property type="protein sequence ID" value="PVZ72262.1"/>
    <property type="molecule type" value="Genomic_DNA"/>
</dbReference>
<dbReference type="Pfam" id="PF06180">
    <property type="entry name" value="CbiK"/>
    <property type="match status" value="1"/>
</dbReference>
<organism evidence="1 2">
    <name type="scientific">Pelagibaculum spongiae</name>
    <dbReference type="NCBI Taxonomy" id="2080658"/>
    <lineage>
        <taxon>Bacteria</taxon>
        <taxon>Pseudomonadati</taxon>
        <taxon>Pseudomonadota</taxon>
        <taxon>Gammaproteobacteria</taxon>
        <taxon>Oceanospirillales</taxon>
        <taxon>Pelagibaculum</taxon>
    </lineage>
</organism>
<evidence type="ECO:0000313" key="2">
    <source>
        <dbReference type="Proteomes" id="UP000244906"/>
    </source>
</evidence>
<reference evidence="1 2" key="1">
    <citation type="submission" date="2018-04" db="EMBL/GenBank/DDBJ databases">
        <title>Thalassorhabdus spongiae gen. nov., sp. nov., isolated from a marine sponge in South-West Iceland.</title>
        <authorList>
            <person name="Knobloch S."/>
            <person name="Daussin A."/>
            <person name="Johannsson R."/>
            <person name="Marteinsson V.T."/>
        </authorList>
    </citation>
    <scope>NUCLEOTIDE SEQUENCE [LARGE SCALE GENOMIC DNA]</scope>
    <source>
        <strain evidence="1 2">Hp12</strain>
    </source>
</reference>
<protein>
    <submittedName>
        <fullName evidence="1">Cobalt chelatase</fullName>
    </submittedName>
</protein>
<comment type="caution">
    <text evidence="1">The sequence shown here is derived from an EMBL/GenBank/DDBJ whole genome shotgun (WGS) entry which is preliminary data.</text>
</comment>
<accession>A0A2V1H742</accession>
<dbReference type="AlphaFoldDB" id="A0A2V1H742"/>
<gene>
    <name evidence="1" type="ORF">DC094_04410</name>
</gene>
<dbReference type="GO" id="GO:0016852">
    <property type="term" value="F:sirohydrochlorin cobaltochelatase activity"/>
    <property type="evidence" value="ECO:0007669"/>
    <property type="project" value="InterPro"/>
</dbReference>
<dbReference type="OrthoDB" id="5858726at2"/>
<evidence type="ECO:0000313" key="1">
    <source>
        <dbReference type="EMBL" id="PVZ72262.1"/>
    </source>
</evidence>
<dbReference type="Gene3D" id="3.40.50.1400">
    <property type="match status" value="2"/>
</dbReference>
<dbReference type="GO" id="GO:0019251">
    <property type="term" value="P:anaerobic cobalamin biosynthetic process"/>
    <property type="evidence" value="ECO:0007669"/>
    <property type="project" value="InterPro"/>
</dbReference>
<dbReference type="SUPFAM" id="SSF53800">
    <property type="entry name" value="Chelatase"/>
    <property type="match status" value="1"/>
</dbReference>
<sequence length="303" mass="34185">MKRLRHYKKGTAIVLSCFGSVIEMARFIALKNEISLRYPNCHIELAVSSRMVIKKLAQQQTFHTLPQVLANLDAEGHQRILVVSCYLFPTDEHLQLNKMVDGFNQFSLANIQATPAILQKTGSASNILSALDQRFTAQPLNLYIQHGSPSLDNPGYQSQNYCDNLLRQLNPGNFCCSLEGAYPFELLADSLIQQMNSFCKHRKLPEAESKPTLRLIPMLLVSGNHFEKDLVSIKARLDDHFDVVIAEPVESKQTVNKQVVNKQIVNKKFCMLDLPELHAVIEKQIDEGLIRIKAESSELAVKE</sequence>